<protein>
    <submittedName>
        <fullName evidence="1">DNA-binding NarL/FixJ family response regulator</fullName>
    </submittedName>
</protein>
<evidence type="ECO:0000313" key="2">
    <source>
        <dbReference type="Proteomes" id="UP001185092"/>
    </source>
</evidence>
<dbReference type="EMBL" id="JAVDQD010000014">
    <property type="protein sequence ID" value="MDR6241936.1"/>
    <property type="molecule type" value="Genomic_DNA"/>
</dbReference>
<keyword evidence="2" id="KW-1185">Reference proteome</keyword>
<accession>A0AAE3XU62</accession>
<keyword evidence="1" id="KW-0238">DNA-binding</keyword>
<proteinExistence type="predicted"/>
<organism evidence="1 2">
    <name type="scientific">Aureibacter tunicatorum</name>
    <dbReference type="NCBI Taxonomy" id="866807"/>
    <lineage>
        <taxon>Bacteria</taxon>
        <taxon>Pseudomonadati</taxon>
        <taxon>Bacteroidota</taxon>
        <taxon>Cytophagia</taxon>
        <taxon>Cytophagales</taxon>
        <taxon>Persicobacteraceae</taxon>
        <taxon>Aureibacter</taxon>
    </lineage>
</organism>
<dbReference type="RefSeq" id="WP_309943143.1">
    <property type="nucleotide sequence ID" value="NZ_AP025311.1"/>
</dbReference>
<sequence>MPSGFHQKLIKERNQQIIRNSKGKTALAIADETGLSITTVRRHVAEMGIMLAPAVERKKYRKAKRNW</sequence>
<reference evidence="1" key="1">
    <citation type="submission" date="2023-07" db="EMBL/GenBank/DDBJ databases">
        <title>Genomic Encyclopedia of Type Strains, Phase IV (KMG-IV): sequencing the most valuable type-strain genomes for metagenomic binning, comparative biology and taxonomic classification.</title>
        <authorList>
            <person name="Goeker M."/>
        </authorList>
    </citation>
    <scope>NUCLEOTIDE SEQUENCE</scope>
    <source>
        <strain evidence="1">DSM 26174</strain>
    </source>
</reference>
<evidence type="ECO:0000313" key="1">
    <source>
        <dbReference type="EMBL" id="MDR6241936.1"/>
    </source>
</evidence>
<dbReference type="Proteomes" id="UP001185092">
    <property type="component" value="Unassembled WGS sequence"/>
</dbReference>
<name>A0AAE3XU62_9BACT</name>
<dbReference type="GO" id="GO:0003677">
    <property type="term" value="F:DNA binding"/>
    <property type="evidence" value="ECO:0007669"/>
    <property type="project" value="UniProtKB-KW"/>
</dbReference>
<dbReference type="AlphaFoldDB" id="A0AAE3XU62"/>
<comment type="caution">
    <text evidence="1">The sequence shown here is derived from an EMBL/GenBank/DDBJ whole genome shotgun (WGS) entry which is preliminary data.</text>
</comment>
<gene>
    <name evidence="1" type="ORF">HNQ88_005023</name>
</gene>